<feature type="domain" description="Activator of Hsp90 ATPase homologue 1/2-like C-terminal" evidence="2">
    <location>
        <begin position="15"/>
        <end position="138"/>
    </location>
</feature>
<keyword evidence="4" id="KW-1185">Reference proteome</keyword>
<name>A0ABU4YGE0_9HYPH</name>
<gene>
    <name evidence="3" type="ORF">RFM52_12475</name>
</gene>
<accession>A0ABU4YGE0</accession>
<dbReference type="Gene3D" id="3.30.530.20">
    <property type="match status" value="1"/>
</dbReference>
<dbReference type="CDD" id="cd07814">
    <property type="entry name" value="SRPBCC_CalC_Aha1-like"/>
    <property type="match status" value="1"/>
</dbReference>
<sequence>MSTAEVKAKVALDLDADPQAVFAAWVDPSLIERWLFKSPTNTLEAQTDPRAGGAFSIVEHECSEIITHDGRYAICEPPTRLSFTLGVPQHFAGLAQIDVTITPRGSGSHLDFQASGAGPSDAQQLWEKMLANLAQLLKVR</sequence>
<dbReference type="InterPro" id="IPR023393">
    <property type="entry name" value="START-like_dom_sf"/>
</dbReference>
<evidence type="ECO:0000259" key="2">
    <source>
        <dbReference type="Pfam" id="PF08327"/>
    </source>
</evidence>
<proteinExistence type="inferred from homology"/>
<organism evidence="3 4">
    <name type="scientific">Mesorhizobium humile</name>
    <dbReference type="NCBI Taxonomy" id="3072313"/>
    <lineage>
        <taxon>Bacteria</taxon>
        <taxon>Pseudomonadati</taxon>
        <taxon>Pseudomonadota</taxon>
        <taxon>Alphaproteobacteria</taxon>
        <taxon>Hyphomicrobiales</taxon>
        <taxon>Phyllobacteriaceae</taxon>
        <taxon>Mesorhizobium</taxon>
    </lineage>
</organism>
<dbReference type="InterPro" id="IPR013538">
    <property type="entry name" value="ASHA1/2-like_C"/>
</dbReference>
<evidence type="ECO:0000313" key="3">
    <source>
        <dbReference type="EMBL" id="MDX8486014.1"/>
    </source>
</evidence>
<dbReference type="Proteomes" id="UP001280156">
    <property type="component" value="Unassembled WGS sequence"/>
</dbReference>
<comment type="similarity">
    <text evidence="1">Belongs to the AHA1 family.</text>
</comment>
<dbReference type="EMBL" id="JAVIIV010000006">
    <property type="protein sequence ID" value="MDX8486014.1"/>
    <property type="molecule type" value="Genomic_DNA"/>
</dbReference>
<dbReference type="RefSeq" id="WP_320293650.1">
    <property type="nucleotide sequence ID" value="NZ_JAVIIU010000001.1"/>
</dbReference>
<comment type="caution">
    <text evidence="3">The sequence shown here is derived from an EMBL/GenBank/DDBJ whole genome shotgun (WGS) entry which is preliminary data.</text>
</comment>
<evidence type="ECO:0000256" key="1">
    <source>
        <dbReference type="ARBA" id="ARBA00006817"/>
    </source>
</evidence>
<dbReference type="Pfam" id="PF08327">
    <property type="entry name" value="AHSA1"/>
    <property type="match status" value="1"/>
</dbReference>
<reference evidence="3 4" key="1">
    <citation type="submission" date="2023-08" db="EMBL/GenBank/DDBJ databases">
        <title>Implementing the SeqCode for naming new Mesorhizobium species isolated from Vachellia karroo root nodules.</title>
        <authorList>
            <person name="Van Lill M."/>
        </authorList>
    </citation>
    <scope>NUCLEOTIDE SEQUENCE [LARGE SCALE GENOMIC DNA]</scope>
    <source>
        <strain evidence="3 4">VK2B</strain>
    </source>
</reference>
<protein>
    <submittedName>
        <fullName evidence="3">SRPBCC family protein</fullName>
    </submittedName>
</protein>
<dbReference type="SUPFAM" id="SSF55961">
    <property type="entry name" value="Bet v1-like"/>
    <property type="match status" value="1"/>
</dbReference>
<evidence type="ECO:0000313" key="4">
    <source>
        <dbReference type="Proteomes" id="UP001280156"/>
    </source>
</evidence>